<dbReference type="Proteomes" id="UP000219182">
    <property type="component" value="Unassembled WGS sequence"/>
</dbReference>
<evidence type="ECO:0000259" key="5">
    <source>
        <dbReference type="Pfam" id="PF05193"/>
    </source>
</evidence>
<dbReference type="EMBL" id="NWQG01000223">
    <property type="protein sequence ID" value="PDQ17885.1"/>
    <property type="molecule type" value="Genomic_DNA"/>
</dbReference>
<name>A0A2A6F843_9HYPH</name>
<dbReference type="RefSeq" id="WP_097576808.1">
    <property type="nucleotide sequence ID" value="NZ_NWQG01000223.1"/>
</dbReference>
<keyword evidence="2" id="KW-0482">Metalloprotease</keyword>
<organism evidence="6 7">
    <name type="scientific">Mesorhizobium sanjuanii</name>
    <dbReference type="NCBI Taxonomy" id="2037900"/>
    <lineage>
        <taxon>Bacteria</taxon>
        <taxon>Pseudomonadati</taxon>
        <taxon>Pseudomonadota</taxon>
        <taxon>Alphaproteobacteria</taxon>
        <taxon>Hyphomicrobiales</taxon>
        <taxon>Phyllobacteriaceae</taxon>
        <taxon>Mesorhizobium</taxon>
    </lineage>
</organism>
<dbReference type="InterPro" id="IPR050361">
    <property type="entry name" value="MPP/UQCRC_Complex"/>
</dbReference>
<dbReference type="GO" id="GO:0046872">
    <property type="term" value="F:metal ion binding"/>
    <property type="evidence" value="ECO:0007669"/>
    <property type="project" value="InterPro"/>
</dbReference>
<keyword evidence="2" id="KW-0645">Protease</keyword>
<dbReference type="InterPro" id="IPR011249">
    <property type="entry name" value="Metalloenz_LuxS/M16"/>
</dbReference>
<feature type="signal peptide" evidence="3">
    <location>
        <begin position="1"/>
        <end position="23"/>
    </location>
</feature>
<evidence type="ECO:0000313" key="7">
    <source>
        <dbReference type="Proteomes" id="UP000219182"/>
    </source>
</evidence>
<accession>A0A2A6F843</accession>
<evidence type="ECO:0000256" key="3">
    <source>
        <dbReference type="SAM" id="SignalP"/>
    </source>
</evidence>
<feature type="domain" description="Peptidase M16 C-terminal" evidence="5">
    <location>
        <begin position="194"/>
        <end position="376"/>
    </location>
</feature>
<evidence type="ECO:0000256" key="1">
    <source>
        <dbReference type="ARBA" id="ARBA00007261"/>
    </source>
</evidence>
<reference evidence="6 7" key="1">
    <citation type="submission" date="2017-09" db="EMBL/GenBank/DDBJ databases">
        <title>Mesorhizobum sanjuanii sp. nov. isolated from nodules of Lotus tenuis in saline-alkaline lowlands of Flooding Pampa.</title>
        <authorList>
            <person name="Sannazzaro A.I."/>
            <person name="Torres Tejerizo G.A."/>
            <person name="Fontana F."/>
            <person name="Cumpa Velazquez L.M."/>
            <person name="Hansen L."/>
            <person name="Pistorio M."/>
            <person name="Estrella M.J."/>
        </authorList>
    </citation>
    <scope>NUCLEOTIDE SEQUENCE [LARGE SCALE GENOMIC DNA]</scope>
    <source>
        <strain evidence="6 7">BSA136</strain>
    </source>
</reference>
<dbReference type="PANTHER" id="PTHR11851:SF49">
    <property type="entry name" value="MITOCHONDRIAL-PROCESSING PEPTIDASE SUBUNIT ALPHA"/>
    <property type="match status" value="1"/>
</dbReference>
<dbReference type="GO" id="GO:0008237">
    <property type="term" value="F:metallopeptidase activity"/>
    <property type="evidence" value="ECO:0007669"/>
    <property type="project" value="UniProtKB-KW"/>
</dbReference>
<dbReference type="InterPro" id="IPR011765">
    <property type="entry name" value="Pept_M16_N"/>
</dbReference>
<feature type="domain" description="Peptidase M16 N-terminal" evidence="4">
    <location>
        <begin position="40"/>
        <end position="185"/>
    </location>
</feature>
<keyword evidence="7" id="KW-1185">Reference proteome</keyword>
<evidence type="ECO:0000259" key="4">
    <source>
        <dbReference type="Pfam" id="PF00675"/>
    </source>
</evidence>
<evidence type="ECO:0000256" key="2">
    <source>
        <dbReference type="ARBA" id="ARBA00023049"/>
    </source>
</evidence>
<comment type="similarity">
    <text evidence="1">Belongs to the peptidase M16 family.</text>
</comment>
<dbReference type="SUPFAM" id="SSF63411">
    <property type="entry name" value="LuxS/MPP-like metallohydrolase"/>
    <property type="match status" value="2"/>
</dbReference>
<protein>
    <submittedName>
        <fullName evidence="6">Peptidase M16</fullName>
    </submittedName>
</protein>
<keyword evidence="2" id="KW-0378">Hydrolase</keyword>
<dbReference type="PANTHER" id="PTHR11851">
    <property type="entry name" value="METALLOPROTEASE"/>
    <property type="match status" value="1"/>
</dbReference>
<dbReference type="Gene3D" id="3.30.830.10">
    <property type="entry name" value="Metalloenzyme, LuxS/M16 peptidase-like"/>
    <property type="match status" value="2"/>
</dbReference>
<dbReference type="InterPro" id="IPR007863">
    <property type="entry name" value="Peptidase_M16_C"/>
</dbReference>
<keyword evidence="3" id="KW-0732">Signal</keyword>
<feature type="chain" id="PRO_5012224605" evidence="3">
    <location>
        <begin position="24"/>
        <end position="449"/>
    </location>
</feature>
<dbReference type="AlphaFoldDB" id="A0A2A6F843"/>
<evidence type="ECO:0000313" key="6">
    <source>
        <dbReference type="EMBL" id="PDQ17885.1"/>
    </source>
</evidence>
<comment type="caution">
    <text evidence="6">The sequence shown here is derived from an EMBL/GenBank/DDBJ whole genome shotgun (WGS) entry which is preliminary data.</text>
</comment>
<dbReference type="Pfam" id="PF05193">
    <property type="entry name" value="Peptidase_M16_C"/>
    <property type="match status" value="1"/>
</dbReference>
<gene>
    <name evidence="6" type="ORF">CN311_27645</name>
</gene>
<dbReference type="Pfam" id="PF00675">
    <property type="entry name" value="Peptidase_M16"/>
    <property type="match status" value="1"/>
</dbReference>
<proteinExistence type="inferred from homology"/>
<sequence length="449" mass="49331">MKPSAWLRAMLLTLALATTPALAADDGTVTNFLLDNGMEVVVIPDHRAPIVTHMVWYKVGSADEPPGKSGIAHFFEHLMFKATTNHAAGEFDRAVSAIGGSNNAFTSYDYTAFHETVAPSALGEMMSFEADRMRNLILTDDVIKTERDVILEERRSRIDSNPQAVLEEEVDATLWQNQPYRIPVIGWMQEMEQLNRTDAKAFYDKYYTPNNAVLIVAGDVTPETVKALAEKTYGKVARGPDLPPRIRPVEPEQNTKRTVTLTDARVSVPAFTTQWVVPSYHTAKPGEAEALDLLAEILGGGNRSRLYQQLVVKQGIAATAGAYFQGTMLDATNFTVYGAPRGDARLSDVEAAVDAEIARIASGGVSNDELEKAKDRYVRSMIFARDKQDAMANMYGATLATGGNVRDVQEWPDRIRKVTADEVKAVAARYLKLDHSTTGYLLPQTQAGN</sequence>